<dbReference type="InterPro" id="IPR027372">
    <property type="entry name" value="Phytase-like_dom"/>
</dbReference>
<evidence type="ECO:0000313" key="3">
    <source>
        <dbReference type="EMBL" id="PXW47120.1"/>
    </source>
</evidence>
<evidence type="ECO:0000259" key="2">
    <source>
        <dbReference type="Pfam" id="PF13449"/>
    </source>
</evidence>
<dbReference type="SUPFAM" id="SSF75011">
    <property type="entry name" value="3-carboxy-cis,cis-mucoante lactonizing enzyme"/>
    <property type="match status" value="1"/>
</dbReference>
<feature type="chain" id="PRO_5016264264" description="Phytase-like domain-containing protein" evidence="1">
    <location>
        <begin position="26"/>
        <end position="377"/>
    </location>
</feature>
<dbReference type="EMBL" id="QJJG01000004">
    <property type="protein sequence ID" value="PXW47120.1"/>
    <property type="molecule type" value="Genomic_DNA"/>
</dbReference>
<name>A0A318FU47_KLEOX</name>
<dbReference type="PANTHER" id="PTHR37957:SF1">
    <property type="entry name" value="PHYTASE-LIKE DOMAIN-CONTAINING PROTEIN"/>
    <property type="match status" value="1"/>
</dbReference>
<comment type="caution">
    <text evidence="3">The sequence shown here is derived from an EMBL/GenBank/DDBJ whole genome shotgun (WGS) entry which is preliminary data.</text>
</comment>
<gene>
    <name evidence="3" type="ORF">DET57_104179</name>
</gene>
<reference evidence="3 4" key="1">
    <citation type="submission" date="2018-05" db="EMBL/GenBank/DDBJ databases">
        <title>Freshwater and sediment microbial communities from various areas in North America, analyzing microbe dynamics in response to fracking.</title>
        <authorList>
            <person name="Lamendella R."/>
        </authorList>
    </citation>
    <scope>NUCLEOTIDE SEQUENCE [LARGE SCALE GENOMIC DNA]</scope>
    <source>
        <strain evidence="3 4">67</strain>
    </source>
</reference>
<protein>
    <recommendedName>
        <fullName evidence="2">Phytase-like domain-containing protein</fullName>
    </recommendedName>
</protein>
<accession>A0A318FU47</accession>
<dbReference type="AlphaFoldDB" id="A0A318FU47"/>
<feature type="domain" description="Phytase-like" evidence="2">
    <location>
        <begin position="48"/>
        <end position="358"/>
    </location>
</feature>
<evidence type="ECO:0000256" key="1">
    <source>
        <dbReference type="SAM" id="SignalP"/>
    </source>
</evidence>
<organism evidence="3 4">
    <name type="scientific">Klebsiella oxytoca</name>
    <dbReference type="NCBI Taxonomy" id="571"/>
    <lineage>
        <taxon>Bacteria</taxon>
        <taxon>Pseudomonadati</taxon>
        <taxon>Pseudomonadota</taxon>
        <taxon>Gammaproteobacteria</taxon>
        <taxon>Enterobacterales</taxon>
        <taxon>Enterobacteriaceae</taxon>
        <taxon>Klebsiella/Raoultella group</taxon>
        <taxon>Klebsiella</taxon>
    </lineage>
</organism>
<evidence type="ECO:0000313" key="4">
    <source>
        <dbReference type="Proteomes" id="UP000247485"/>
    </source>
</evidence>
<dbReference type="Pfam" id="PF13449">
    <property type="entry name" value="Phytase-like"/>
    <property type="match status" value="1"/>
</dbReference>
<dbReference type="PANTHER" id="PTHR37957">
    <property type="entry name" value="BLR7070 PROTEIN"/>
    <property type="match status" value="1"/>
</dbReference>
<feature type="signal peptide" evidence="1">
    <location>
        <begin position="1"/>
        <end position="25"/>
    </location>
</feature>
<sequence>MNIKNILLSGAALSIVLGFSTSVVASESGLKYIGEYTIPTSFAWKNVPFGGLSAIRWHEGEQRFYAISDSRNTPTEGKPRFYKLNVDLSVAGIKDVVVEQQYELLDASGEAFKKGFVDAEGLVITPENQLLWSSEAGSPLRKSTLTGKFVEDLSAIFPEGYSVDSKKEDPEGFRSGISWEGLSFTPDSQYLYVAAEGALKQDGPLASPMNSSPARILKFRYNGGDKKPQLEKSFLYNVDPVTHISKFGINDNGISEVLALNENKLLVVERSGRNVSEGFNDWDFSVKVWLADTTASTDIKEVKSLMQVEKRGLIQPVVKKMLIDFSDVTDAPDCIEGVTFGPLIDGKKTLIFVSDNNFQPHQNTKFYLFQDVNDILK</sequence>
<proteinExistence type="predicted"/>
<keyword evidence="1" id="KW-0732">Signal</keyword>
<dbReference type="RefSeq" id="WP_181421757.1">
    <property type="nucleotide sequence ID" value="NZ_QJJG01000004.1"/>
</dbReference>
<dbReference type="Proteomes" id="UP000247485">
    <property type="component" value="Unassembled WGS sequence"/>
</dbReference>